<dbReference type="InterPro" id="IPR001455">
    <property type="entry name" value="TusA-like"/>
</dbReference>
<evidence type="ECO:0000259" key="2">
    <source>
        <dbReference type="Pfam" id="PF01206"/>
    </source>
</evidence>
<dbReference type="EMBL" id="JALKII010000002">
    <property type="protein sequence ID" value="MCK0537160.1"/>
    <property type="molecule type" value="Genomic_DNA"/>
</dbReference>
<comment type="similarity">
    <text evidence="1">Belongs to the sulfur carrier protein TusA family.</text>
</comment>
<protein>
    <submittedName>
        <fullName evidence="3">Sulfurtransferase TusA family protein</fullName>
    </submittedName>
</protein>
<evidence type="ECO:0000313" key="4">
    <source>
        <dbReference type="Proteomes" id="UP001165524"/>
    </source>
</evidence>
<dbReference type="SUPFAM" id="SSF64307">
    <property type="entry name" value="SirA-like"/>
    <property type="match status" value="1"/>
</dbReference>
<dbReference type="Pfam" id="PF01206">
    <property type="entry name" value="TusA"/>
    <property type="match status" value="1"/>
</dbReference>
<dbReference type="Gene3D" id="3.30.110.40">
    <property type="entry name" value="TusA-like domain"/>
    <property type="match status" value="1"/>
</dbReference>
<dbReference type="PANTHER" id="PTHR33279:SF6">
    <property type="entry name" value="SULFUR CARRIER PROTEIN YEDF-RELATED"/>
    <property type="match status" value="1"/>
</dbReference>
<name>A0ABT0E5Q6_9GAMM</name>
<keyword evidence="4" id="KW-1185">Reference proteome</keyword>
<dbReference type="CDD" id="cd00291">
    <property type="entry name" value="SirA_YedF_YeeD"/>
    <property type="match status" value="1"/>
</dbReference>
<dbReference type="PANTHER" id="PTHR33279">
    <property type="entry name" value="SULFUR CARRIER PROTEIN YEDF-RELATED"/>
    <property type="match status" value="1"/>
</dbReference>
<organism evidence="3 4">
    <name type="scientific">Alcanivorax quisquiliarum</name>
    <dbReference type="NCBI Taxonomy" id="2933565"/>
    <lineage>
        <taxon>Bacteria</taxon>
        <taxon>Pseudomonadati</taxon>
        <taxon>Pseudomonadota</taxon>
        <taxon>Gammaproteobacteria</taxon>
        <taxon>Oceanospirillales</taxon>
        <taxon>Alcanivoracaceae</taxon>
        <taxon>Alcanivorax</taxon>
    </lineage>
</organism>
<evidence type="ECO:0000313" key="3">
    <source>
        <dbReference type="EMBL" id="MCK0537160.1"/>
    </source>
</evidence>
<comment type="caution">
    <text evidence="3">The sequence shown here is derived from an EMBL/GenBank/DDBJ whole genome shotgun (WGS) entry which is preliminary data.</text>
</comment>
<accession>A0ABT0E5Q6</accession>
<gene>
    <name evidence="3" type="ORF">MU846_05500</name>
</gene>
<reference evidence="3" key="1">
    <citation type="submission" date="2022-04" db="EMBL/GenBank/DDBJ databases">
        <title>Alcanivorax sp. CY1518 draft genome sequence.</title>
        <authorList>
            <person name="Zhao G."/>
            <person name="An M."/>
        </authorList>
    </citation>
    <scope>NUCLEOTIDE SEQUENCE</scope>
    <source>
        <strain evidence="3">CY1518</strain>
    </source>
</reference>
<feature type="domain" description="UPF0033" evidence="2">
    <location>
        <begin position="9"/>
        <end position="74"/>
    </location>
</feature>
<dbReference type="InterPro" id="IPR036868">
    <property type="entry name" value="TusA-like_sf"/>
</dbReference>
<sequence>MKSAVADYQLDACRLLCPLPVIKTQNRVRELAHGDVLEVLATDPGVLNDVPAWARINGHQVLESGRRDGIIFVRLQVVRDTAVNSPHQ</sequence>
<dbReference type="Proteomes" id="UP001165524">
    <property type="component" value="Unassembled WGS sequence"/>
</dbReference>
<evidence type="ECO:0000256" key="1">
    <source>
        <dbReference type="ARBA" id="ARBA00008984"/>
    </source>
</evidence>
<proteinExistence type="inferred from homology"/>
<dbReference type="RefSeq" id="WP_246949921.1">
    <property type="nucleotide sequence ID" value="NZ_JALKII010000002.1"/>
</dbReference>